<proteinExistence type="predicted"/>
<evidence type="ECO:0000313" key="3">
    <source>
        <dbReference type="Proteomes" id="UP001050691"/>
    </source>
</evidence>
<dbReference type="Proteomes" id="UP001050691">
    <property type="component" value="Unassembled WGS sequence"/>
</dbReference>
<organism evidence="2 3">
    <name type="scientific">Clathrus columnatus</name>
    <dbReference type="NCBI Taxonomy" id="1419009"/>
    <lineage>
        <taxon>Eukaryota</taxon>
        <taxon>Fungi</taxon>
        <taxon>Dikarya</taxon>
        <taxon>Basidiomycota</taxon>
        <taxon>Agaricomycotina</taxon>
        <taxon>Agaricomycetes</taxon>
        <taxon>Phallomycetidae</taxon>
        <taxon>Phallales</taxon>
        <taxon>Clathraceae</taxon>
        <taxon>Clathrus</taxon>
    </lineage>
</organism>
<dbReference type="EMBL" id="BPWL01000003">
    <property type="protein sequence ID" value="GJJ08449.1"/>
    <property type="molecule type" value="Genomic_DNA"/>
</dbReference>
<feature type="region of interest" description="Disordered" evidence="1">
    <location>
        <begin position="52"/>
        <end position="88"/>
    </location>
</feature>
<comment type="caution">
    <text evidence="2">The sequence shown here is derived from an EMBL/GenBank/DDBJ whole genome shotgun (WGS) entry which is preliminary data.</text>
</comment>
<reference evidence="2" key="1">
    <citation type="submission" date="2021-10" db="EMBL/GenBank/DDBJ databases">
        <title>De novo Genome Assembly of Clathrus columnatus (Basidiomycota, Fungi) Using Illumina and Nanopore Sequence Data.</title>
        <authorList>
            <person name="Ogiso-Tanaka E."/>
            <person name="Itagaki H."/>
            <person name="Hosoya T."/>
            <person name="Hosaka K."/>
        </authorList>
    </citation>
    <scope>NUCLEOTIDE SEQUENCE</scope>
    <source>
        <strain evidence="2">MO-923</strain>
    </source>
</reference>
<keyword evidence="3" id="KW-1185">Reference proteome</keyword>
<evidence type="ECO:0000256" key="1">
    <source>
        <dbReference type="SAM" id="MobiDB-lite"/>
    </source>
</evidence>
<sequence>MGGQLALAQSLTGLLTGHAWFLLAWRDEEARRSFVARAPIWLTRFISNRRAVAPGTTGPQPPGFRARGQETATPTGYNWGTGHRLGDS</sequence>
<evidence type="ECO:0000313" key="2">
    <source>
        <dbReference type="EMBL" id="GJJ08449.1"/>
    </source>
</evidence>
<gene>
    <name evidence="2" type="ORF">Clacol_002667</name>
</gene>
<evidence type="ECO:0008006" key="4">
    <source>
        <dbReference type="Google" id="ProtNLM"/>
    </source>
</evidence>
<name>A0AAV5A5C2_9AGAM</name>
<protein>
    <recommendedName>
        <fullName evidence="4">Derlin</fullName>
    </recommendedName>
</protein>
<accession>A0AAV5A5C2</accession>
<dbReference type="AlphaFoldDB" id="A0AAV5A5C2"/>